<dbReference type="PANTHER" id="PTHR33269">
    <property type="entry name" value="NADH-UBIQUINONE OXIDOREDUCTASE CHAIN 6"/>
    <property type="match status" value="1"/>
</dbReference>
<reference evidence="2 4" key="2">
    <citation type="journal article" date="2019" name="Nat. Microbiol.">
        <title>Wide diversity of methane and short-chain alkane metabolisms in uncultured archaea.</title>
        <authorList>
            <person name="Borrel G."/>
            <person name="Adam P.S."/>
            <person name="McKay L.J."/>
            <person name="Chen L.X."/>
            <person name="Sierra-Garcia I.N."/>
            <person name="Sieber C.M."/>
            <person name="Letourneur Q."/>
            <person name="Ghozlane A."/>
            <person name="Andersen G.L."/>
            <person name="Li W.J."/>
            <person name="Hallam S.J."/>
            <person name="Muyzer G."/>
            <person name="de Oliveira V.M."/>
            <person name="Inskeep W.P."/>
            <person name="Banfield J.F."/>
            <person name="Gribaldo S."/>
        </authorList>
    </citation>
    <scope>NUCLEOTIDE SEQUENCE [LARGE SCALE GENOMIC DNA]</scope>
    <source>
        <strain evidence="2">Verst-YHS</strain>
    </source>
</reference>
<dbReference type="EMBL" id="RXIH01000033">
    <property type="protein sequence ID" value="RZN55906.1"/>
    <property type="molecule type" value="Genomic_DNA"/>
</dbReference>
<keyword evidence="1" id="KW-1133">Transmembrane helix</keyword>
<dbReference type="Proteomes" id="UP000316080">
    <property type="component" value="Unassembled WGS sequence"/>
</dbReference>
<evidence type="ECO:0000313" key="2">
    <source>
        <dbReference type="EMBL" id="RZN55906.1"/>
    </source>
</evidence>
<feature type="transmembrane region" description="Helical" evidence="1">
    <location>
        <begin position="6"/>
        <end position="21"/>
    </location>
</feature>
<dbReference type="EMBL" id="QNVI01000040">
    <property type="protein sequence ID" value="TDA39006.1"/>
    <property type="molecule type" value="Genomic_DNA"/>
</dbReference>
<dbReference type="Gene3D" id="1.20.120.1200">
    <property type="entry name" value="NADH-ubiquinone/plastoquinone oxidoreductase chain 6, subunit NuoJ"/>
    <property type="match status" value="1"/>
</dbReference>
<organism evidence="3 5">
    <name type="scientific">Thermoproteota archaeon</name>
    <dbReference type="NCBI Taxonomy" id="2056631"/>
    <lineage>
        <taxon>Archaea</taxon>
        <taxon>Thermoproteota</taxon>
    </lineage>
</organism>
<evidence type="ECO:0000313" key="3">
    <source>
        <dbReference type="EMBL" id="TDA39006.1"/>
    </source>
</evidence>
<evidence type="ECO:0000313" key="5">
    <source>
        <dbReference type="Proteomes" id="UP000317265"/>
    </source>
</evidence>
<reference evidence="3 5" key="1">
    <citation type="journal article" date="2019" name="Nat. Microbiol.">
        <title>Expanding anaerobic alkane metabolism in the domain of Archaea.</title>
        <authorList>
            <person name="Wang Y."/>
            <person name="Wegener G."/>
            <person name="Hou J."/>
            <person name="Wang F."/>
            <person name="Xiao X."/>
        </authorList>
    </citation>
    <scope>NUCLEOTIDE SEQUENCE [LARGE SCALE GENOMIC DNA]</scope>
    <source>
        <strain evidence="3">WYZ-LMO11</strain>
    </source>
</reference>
<sequence>MNEELQIALMLLTVIFAIGTVEVKKLLYAVLSFCAMCICIGALYWLLGAHYVAIYQILVYAGGIVALFIAAITLTSLKEERK</sequence>
<evidence type="ECO:0000313" key="4">
    <source>
        <dbReference type="Proteomes" id="UP000316080"/>
    </source>
</evidence>
<gene>
    <name evidence="3" type="ORF">DSO09_02980</name>
    <name evidence="2" type="ORF">EF809_04245</name>
</gene>
<feature type="transmembrane region" description="Helical" evidence="1">
    <location>
        <begin position="26"/>
        <end position="47"/>
    </location>
</feature>
<protein>
    <recommendedName>
        <fullName evidence="6">Short chain dehydrogenase</fullName>
    </recommendedName>
</protein>
<dbReference type="AlphaFoldDB" id="A0A523BDH4"/>
<dbReference type="PANTHER" id="PTHR33269:SF17">
    <property type="entry name" value="NADH-UBIQUINONE OXIDOREDUCTASE CHAIN 6"/>
    <property type="match status" value="1"/>
</dbReference>
<keyword evidence="1" id="KW-0812">Transmembrane</keyword>
<evidence type="ECO:0000256" key="1">
    <source>
        <dbReference type="SAM" id="Phobius"/>
    </source>
</evidence>
<keyword evidence="1" id="KW-0472">Membrane</keyword>
<dbReference type="InterPro" id="IPR042106">
    <property type="entry name" value="Nuo/plastoQ_OxRdtase_6_NuoJ"/>
</dbReference>
<dbReference type="InterPro" id="IPR001457">
    <property type="entry name" value="NADH_UbQ/plastoQ_OxRdtase_su6"/>
</dbReference>
<feature type="transmembrane region" description="Helical" evidence="1">
    <location>
        <begin position="53"/>
        <end position="77"/>
    </location>
</feature>
<name>A0A523BDH4_9CREN</name>
<dbReference type="Proteomes" id="UP000317265">
    <property type="component" value="Unassembled WGS sequence"/>
</dbReference>
<evidence type="ECO:0008006" key="6">
    <source>
        <dbReference type="Google" id="ProtNLM"/>
    </source>
</evidence>
<proteinExistence type="predicted"/>
<dbReference type="Pfam" id="PF00499">
    <property type="entry name" value="Oxidored_q3"/>
    <property type="match status" value="1"/>
</dbReference>
<comment type="caution">
    <text evidence="3">The sequence shown here is derived from an EMBL/GenBank/DDBJ whole genome shotgun (WGS) entry which is preliminary data.</text>
</comment>
<accession>A0A523BDH4</accession>
<dbReference type="GO" id="GO:0008137">
    <property type="term" value="F:NADH dehydrogenase (ubiquinone) activity"/>
    <property type="evidence" value="ECO:0007669"/>
    <property type="project" value="InterPro"/>
</dbReference>